<accession>A0AC34GQ10</accession>
<dbReference type="Proteomes" id="UP000887579">
    <property type="component" value="Unplaced"/>
</dbReference>
<evidence type="ECO:0000313" key="1">
    <source>
        <dbReference type="Proteomes" id="UP000887579"/>
    </source>
</evidence>
<name>A0AC34GQ10_9BILA</name>
<dbReference type="WBParaSite" id="ES5_v2.g6478.t1">
    <property type="protein sequence ID" value="ES5_v2.g6478.t1"/>
    <property type="gene ID" value="ES5_v2.g6478"/>
</dbReference>
<proteinExistence type="predicted"/>
<organism evidence="1 2">
    <name type="scientific">Panagrolaimus sp. ES5</name>
    <dbReference type="NCBI Taxonomy" id="591445"/>
    <lineage>
        <taxon>Eukaryota</taxon>
        <taxon>Metazoa</taxon>
        <taxon>Ecdysozoa</taxon>
        <taxon>Nematoda</taxon>
        <taxon>Chromadorea</taxon>
        <taxon>Rhabditida</taxon>
        <taxon>Tylenchina</taxon>
        <taxon>Panagrolaimomorpha</taxon>
        <taxon>Panagrolaimoidea</taxon>
        <taxon>Panagrolaimidae</taxon>
        <taxon>Panagrolaimus</taxon>
    </lineage>
</organism>
<reference evidence="2" key="1">
    <citation type="submission" date="2022-11" db="UniProtKB">
        <authorList>
            <consortium name="WormBaseParasite"/>
        </authorList>
    </citation>
    <scope>IDENTIFICATION</scope>
</reference>
<evidence type="ECO:0000313" key="2">
    <source>
        <dbReference type="WBParaSite" id="ES5_v2.g6478.t1"/>
    </source>
</evidence>
<sequence length="582" mass="65338">MDLKGVFSGTLTTPLISDESIPVFAQTEYGAIEGFIHKADDGTVANIFLGIPYAKPPIEELRFERPVVPEPWNKILETKQFRNSCIPYSYTYVKKKHQFSEDCLYINVIAPSKASENPDGYPILIFIHGGGFYMGDVTGSGYDKITKNFASRGLITVTVPYRLGIYGFMSLGTKEDPGNIGLWDQIAALKFIKSNAIYFGGNPNNLIVWGQSAGSASVDLLTLSPHSRNLFDKAIEGSAVASCRFAESQPSTELTKEIAFLMGCNSTNPSDIKAFLKAQTWQNILDVSSTICVKDPLLPNFYAFGPRYDHDFFDGKTIEQLIQEAPKKSLIVGLMSLEGAGFTGTQTCKFCKPNNVTILGLLGKSASELAKYSAENVTDAICQYANEATVGPEYQEIQDDIINYFIFHNAPTNPNSSFYIQKNAELFSDLMFSQQILYETDLKVEAGWPIYFYVWNYMSATVQNTLPAAKGAWHSAELMYVFDKVTQPQNVLGPEEIKIQKYYCDAFAQFAYSGSPTTFENKFPKYDLINRRSLWIEPTLSIKLNFMEERRNFWRQHTEKFNFNILRGRTRSQIINGDPLDG</sequence>
<protein>
    <submittedName>
        <fullName evidence="2">Carboxylic ester hydrolase</fullName>
    </submittedName>
</protein>